<proteinExistence type="predicted"/>
<reference evidence="1 2" key="1">
    <citation type="submission" date="2021-06" db="EMBL/GenBank/DDBJ databases">
        <title>Caerostris extrusa draft genome.</title>
        <authorList>
            <person name="Kono N."/>
            <person name="Arakawa K."/>
        </authorList>
    </citation>
    <scope>NUCLEOTIDE SEQUENCE [LARGE SCALE GENOMIC DNA]</scope>
</reference>
<dbReference type="Proteomes" id="UP001054945">
    <property type="component" value="Unassembled WGS sequence"/>
</dbReference>
<evidence type="ECO:0000313" key="2">
    <source>
        <dbReference type="Proteomes" id="UP001054945"/>
    </source>
</evidence>
<evidence type="ECO:0000313" key="1">
    <source>
        <dbReference type="EMBL" id="GIY98756.1"/>
    </source>
</evidence>
<gene>
    <name evidence="1" type="ORF">CEXT_250921</name>
</gene>
<comment type="caution">
    <text evidence="1">The sequence shown here is derived from an EMBL/GenBank/DDBJ whole genome shotgun (WGS) entry which is preliminary data.</text>
</comment>
<organism evidence="1 2">
    <name type="scientific">Caerostris extrusa</name>
    <name type="common">Bark spider</name>
    <name type="synonym">Caerostris bankana</name>
    <dbReference type="NCBI Taxonomy" id="172846"/>
    <lineage>
        <taxon>Eukaryota</taxon>
        <taxon>Metazoa</taxon>
        <taxon>Ecdysozoa</taxon>
        <taxon>Arthropoda</taxon>
        <taxon>Chelicerata</taxon>
        <taxon>Arachnida</taxon>
        <taxon>Araneae</taxon>
        <taxon>Araneomorphae</taxon>
        <taxon>Entelegynae</taxon>
        <taxon>Araneoidea</taxon>
        <taxon>Araneidae</taxon>
        <taxon>Caerostris</taxon>
    </lineage>
</organism>
<dbReference type="AlphaFoldDB" id="A0AAV4XUM3"/>
<keyword evidence="2" id="KW-1185">Reference proteome</keyword>
<dbReference type="EMBL" id="BPLR01000961">
    <property type="protein sequence ID" value="GIY98756.1"/>
    <property type="molecule type" value="Genomic_DNA"/>
</dbReference>
<accession>A0AAV4XUM3</accession>
<name>A0AAV4XUM3_CAEEX</name>
<sequence>MWNEEENVTLECQTVAAEELAALQASREIFRKKAPDYGCLGENVFHAPRSKLTSQMFGRVHRQKNKTVQLSTNLLQNILRLTLTSQR</sequence>
<protein>
    <submittedName>
        <fullName evidence="1">Uncharacterized protein</fullName>
    </submittedName>
</protein>